<sequence length="577" mass="64118">MMKTICFAIVAMCSVMACNNVQPTKNTTPTKVAASIGCAVPATTDKAWYASGKKAPLFKGLEGIHFNISTTTPEAQTYFNQGMMWAYGFNHAEAARSFFEATRLDSTCAMAYWGFAYVLGPNYNAGMEPDNFQRAYEAVQKAQALATNATPKEQAMIKALAARYAKEPPENRGPLDIAYADAMKKVYNQFPGDPDVGALYAEALMILHPWDLYDKKSKAPKPWTGPILKVLTHLMQLHPNHPGAHHFFIHAVESSAQPEQALTSAHVLDTLVPGAGHLLHMPSHIYINTGDYHLGTISNIRAVNTDSAYTTACHAQGAYPLGYYPHNDHFLVATATLEGNSHWAWQSAMKLHAHTSQEIMRMPGWGTLQHYYTIPYYVAVKLSMWDTILAMPEPGKDLIYPRAVWHYARGMAYLGKHYLMHAQKSLDSLKLLAADSSLQQVTIWNINTTADLAKIAEKVLAAGIAVQQQQYDTAIVLLKEGIALEDNLNYNEPPDWFFSVRHHLGAVLLQAGKAKEAEKVYRDDLKTWRKNGWALIGLKEALIAQKRDVEAKEVKAAFDKAWQYADIKIQSSSSITD</sequence>
<dbReference type="PANTHER" id="PTHR45588:SF1">
    <property type="entry name" value="WW DOMAIN-CONTAINING PROTEIN"/>
    <property type="match status" value="1"/>
</dbReference>
<protein>
    <recommendedName>
        <fullName evidence="4">Tetratricopeptide repeat protein</fullName>
    </recommendedName>
</protein>
<dbReference type="SUPFAM" id="SSF48452">
    <property type="entry name" value="TPR-like"/>
    <property type="match status" value="1"/>
</dbReference>
<organism evidence="2 3">
    <name type="scientific">Chitinophaga skermanii</name>
    <dbReference type="NCBI Taxonomy" id="331697"/>
    <lineage>
        <taxon>Bacteria</taxon>
        <taxon>Pseudomonadati</taxon>
        <taxon>Bacteroidota</taxon>
        <taxon>Chitinophagia</taxon>
        <taxon>Chitinophagales</taxon>
        <taxon>Chitinophagaceae</taxon>
        <taxon>Chitinophaga</taxon>
    </lineage>
</organism>
<dbReference type="AlphaFoldDB" id="A0A327QQ60"/>
<dbReference type="PROSITE" id="PS51257">
    <property type="entry name" value="PROKAR_LIPOPROTEIN"/>
    <property type="match status" value="1"/>
</dbReference>
<reference evidence="2 3" key="1">
    <citation type="submission" date="2018-06" db="EMBL/GenBank/DDBJ databases">
        <title>Genomic Encyclopedia of Archaeal and Bacterial Type Strains, Phase II (KMG-II): from individual species to whole genera.</title>
        <authorList>
            <person name="Goeker M."/>
        </authorList>
    </citation>
    <scope>NUCLEOTIDE SEQUENCE [LARGE SCALE GENOMIC DNA]</scope>
    <source>
        <strain evidence="2 3">DSM 23857</strain>
    </source>
</reference>
<accession>A0A327QQ60</accession>
<dbReference type="Gene3D" id="1.25.40.10">
    <property type="entry name" value="Tetratricopeptide repeat domain"/>
    <property type="match status" value="2"/>
</dbReference>
<proteinExistence type="predicted"/>
<keyword evidence="1" id="KW-0732">Signal</keyword>
<dbReference type="OrthoDB" id="9778494at2"/>
<dbReference type="EMBL" id="QLLL01000004">
    <property type="protein sequence ID" value="RAJ05483.1"/>
    <property type="molecule type" value="Genomic_DNA"/>
</dbReference>
<feature type="signal peptide" evidence="1">
    <location>
        <begin position="1"/>
        <end position="17"/>
    </location>
</feature>
<dbReference type="RefSeq" id="WP_111598070.1">
    <property type="nucleotide sequence ID" value="NZ_QLLL01000004.1"/>
</dbReference>
<evidence type="ECO:0000313" key="2">
    <source>
        <dbReference type="EMBL" id="RAJ05483.1"/>
    </source>
</evidence>
<dbReference type="InterPro" id="IPR011990">
    <property type="entry name" value="TPR-like_helical_dom_sf"/>
</dbReference>
<dbReference type="PANTHER" id="PTHR45588">
    <property type="entry name" value="TPR DOMAIN-CONTAINING PROTEIN"/>
    <property type="match status" value="1"/>
</dbReference>
<evidence type="ECO:0000256" key="1">
    <source>
        <dbReference type="SAM" id="SignalP"/>
    </source>
</evidence>
<evidence type="ECO:0008006" key="4">
    <source>
        <dbReference type="Google" id="ProtNLM"/>
    </source>
</evidence>
<feature type="chain" id="PRO_5016370672" description="Tetratricopeptide repeat protein" evidence="1">
    <location>
        <begin position="18"/>
        <end position="577"/>
    </location>
</feature>
<keyword evidence="3" id="KW-1185">Reference proteome</keyword>
<evidence type="ECO:0000313" key="3">
    <source>
        <dbReference type="Proteomes" id="UP000249547"/>
    </source>
</evidence>
<dbReference type="Proteomes" id="UP000249547">
    <property type="component" value="Unassembled WGS sequence"/>
</dbReference>
<comment type="caution">
    <text evidence="2">The sequence shown here is derived from an EMBL/GenBank/DDBJ whole genome shotgun (WGS) entry which is preliminary data.</text>
</comment>
<name>A0A327QQ60_9BACT</name>
<gene>
    <name evidence="2" type="ORF">LX64_02641</name>
</gene>